<dbReference type="InterPro" id="IPR036102">
    <property type="entry name" value="OsmC/Ohrsf"/>
</dbReference>
<name>A0A8X8IDY1_9BACT</name>
<dbReference type="InterPro" id="IPR003718">
    <property type="entry name" value="OsmC/Ohr_fam"/>
</dbReference>
<dbReference type="InterPro" id="IPR015946">
    <property type="entry name" value="KH_dom-like_a/b"/>
</dbReference>
<evidence type="ECO:0000256" key="1">
    <source>
        <dbReference type="SAM" id="MobiDB-lite"/>
    </source>
</evidence>
<feature type="compositionally biased region" description="Polar residues" evidence="1">
    <location>
        <begin position="20"/>
        <end position="33"/>
    </location>
</feature>
<gene>
    <name evidence="2" type="ORF">SAMN05444410_10338</name>
</gene>
<feature type="region of interest" description="Disordered" evidence="1">
    <location>
        <begin position="20"/>
        <end position="39"/>
    </location>
</feature>
<keyword evidence="3" id="KW-1185">Reference proteome</keyword>
<dbReference type="PANTHER" id="PTHR39624:SF2">
    <property type="entry name" value="OSMC-LIKE PROTEIN"/>
    <property type="match status" value="1"/>
</dbReference>
<accession>A0A8X8IDY1</accession>
<dbReference type="PANTHER" id="PTHR39624">
    <property type="entry name" value="PROTEIN INVOLVED IN RIMO-MEDIATED BETA-METHYLTHIOLATION OF RIBOSOMAL PROTEIN S12 YCAO"/>
    <property type="match status" value="1"/>
</dbReference>
<dbReference type="SUPFAM" id="SSF82784">
    <property type="entry name" value="OsmC-like"/>
    <property type="match status" value="1"/>
</dbReference>
<comment type="caution">
    <text evidence="2">The sequence shown here is derived from an EMBL/GenBank/DDBJ whole genome shotgun (WGS) entry which is preliminary data.</text>
</comment>
<evidence type="ECO:0000313" key="2">
    <source>
        <dbReference type="EMBL" id="SDW46790.1"/>
    </source>
</evidence>
<sequence length="134" mass="14761">MTSQIIYKGDLRTTATHLQSGTVIETDAPTDNQGKGERFSPTDLVATALGTCMITTMAIKARTMNIELDGARVDVTKIMVSDPRRVGKIVAHMYMPAGLHVDEKTKAILERTARTCPVERSLHPDVALDIAFYW</sequence>
<protein>
    <submittedName>
        <fullName evidence="2">Uncharacterized OsmC-related protein</fullName>
    </submittedName>
</protein>
<proteinExistence type="predicted"/>
<organism evidence="2 3">
    <name type="scientific">Hydrobacter penzbergensis</name>
    <dbReference type="NCBI Taxonomy" id="1235997"/>
    <lineage>
        <taxon>Bacteria</taxon>
        <taxon>Pseudomonadati</taxon>
        <taxon>Bacteroidota</taxon>
        <taxon>Chitinophagia</taxon>
        <taxon>Chitinophagales</taxon>
        <taxon>Chitinophagaceae</taxon>
        <taxon>Hydrobacter</taxon>
    </lineage>
</organism>
<dbReference type="Proteomes" id="UP000198711">
    <property type="component" value="Unassembled WGS sequence"/>
</dbReference>
<dbReference type="AlphaFoldDB" id="A0A8X8IDY1"/>
<dbReference type="EMBL" id="FNNO01000003">
    <property type="protein sequence ID" value="SDW46790.1"/>
    <property type="molecule type" value="Genomic_DNA"/>
</dbReference>
<dbReference type="Gene3D" id="3.30.300.20">
    <property type="match status" value="1"/>
</dbReference>
<dbReference type="Pfam" id="PF02566">
    <property type="entry name" value="OsmC"/>
    <property type="match status" value="1"/>
</dbReference>
<dbReference type="RefSeq" id="WP_092722532.1">
    <property type="nucleotide sequence ID" value="NZ_FNNO01000003.1"/>
</dbReference>
<reference evidence="2 3" key="1">
    <citation type="submission" date="2016-10" db="EMBL/GenBank/DDBJ databases">
        <authorList>
            <person name="Varghese N."/>
            <person name="Submissions S."/>
        </authorList>
    </citation>
    <scope>NUCLEOTIDE SEQUENCE [LARGE SCALE GENOMIC DNA]</scope>
    <source>
        <strain evidence="2 3">DSM 25353</strain>
    </source>
</reference>
<evidence type="ECO:0000313" key="3">
    <source>
        <dbReference type="Proteomes" id="UP000198711"/>
    </source>
</evidence>